<dbReference type="VEuPathDB" id="FungiDB:PTTG_10246"/>
<reference evidence="3" key="4">
    <citation type="submission" date="2025-05" db="UniProtKB">
        <authorList>
            <consortium name="EnsemblFungi"/>
        </authorList>
    </citation>
    <scope>IDENTIFICATION</scope>
    <source>
        <strain evidence="3">isolate 1-1 / race 1 (BBBD)</strain>
    </source>
</reference>
<dbReference type="AlphaFoldDB" id="A0A0C4FAK3"/>
<evidence type="ECO:0000313" key="2">
    <source>
        <dbReference type="EMBL" id="OAV93764.1"/>
    </source>
</evidence>
<evidence type="ECO:0000313" key="4">
    <source>
        <dbReference type="Proteomes" id="UP000005240"/>
    </source>
</evidence>
<dbReference type="Proteomes" id="UP000005240">
    <property type="component" value="Unassembled WGS sequence"/>
</dbReference>
<reference evidence="2" key="2">
    <citation type="submission" date="2016-05" db="EMBL/GenBank/DDBJ databases">
        <title>Comparative analysis highlights variable genome content of wheat rusts and divergence of the mating loci.</title>
        <authorList>
            <person name="Cuomo C.A."/>
            <person name="Bakkeren G."/>
            <person name="Szabo L."/>
            <person name="Khalil H."/>
            <person name="Joly D."/>
            <person name="Goldberg J."/>
            <person name="Young S."/>
            <person name="Zeng Q."/>
            <person name="Fellers J."/>
        </authorList>
    </citation>
    <scope>NUCLEOTIDE SEQUENCE [LARGE SCALE GENOMIC DNA]</scope>
    <source>
        <strain evidence="2">1-1 BBBD Race 1</strain>
    </source>
</reference>
<proteinExistence type="predicted"/>
<reference evidence="3 4" key="3">
    <citation type="journal article" date="2017" name="G3 (Bethesda)">
        <title>Comparative analysis highlights variable genome content of wheat rusts and divergence of the mating loci.</title>
        <authorList>
            <person name="Cuomo C.A."/>
            <person name="Bakkeren G."/>
            <person name="Khalil H.B."/>
            <person name="Panwar V."/>
            <person name="Joly D."/>
            <person name="Linning R."/>
            <person name="Sakthikumar S."/>
            <person name="Song X."/>
            <person name="Adiconis X."/>
            <person name="Fan L."/>
            <person name="Goldberg J.M."/>
            <person name="Levin J.Z."/>
            <person name="Young S."/>
            <person name="Zeng Q."/>
            <person name="Anikster Y."/>
            <person name="Bruce M."/>
            <person name="Wang M."/>
            <person name="Yin C."/>
            <person name="McCallum B."/>
            <person name="Szabo L.J."/>
            <person name="Hulbert S."/>
            <person name="Chen X."/>
            <person name="Fellers J.P."/>
        </authorList>
    </citation>
    <scope>NUCLEOTIDE SEQUENCE</scope>
    <source>
        <strain evidence="4">Isolate 1-1 / race 1 (BBBD)</strain>
        <strain evidence="3">isolate 1-1 / race 1 (BBBD)</strain>
    </source>
</reference>
<evidence type="ECO:0000256" key="1">
    <source>
        <dbReference type="SAM" id="MobiDB-lite"/>
    </source>
</evidence>
<name>A0A0C4FAK3_PUCT1</name>
<feature type="region of interest" description="Disordered" evidence="1">
    <location>
        <begin position="1"/>
        <end position="23"/>
    </location>
</feature>
<keyword evidence="4" id="KW-1185">Reference proteome</keyword>
<dbReference type="EMBL" id="ADAS02000047">
    <property type="protein sequence ID" value="OAV93764.1"/>
    <property type="molecule type" value="Genomic_DNA"/>
</dbReference>
<feature type="region of interest" description="Disordered" evidence="1">
    <location>
        <begin position="115"/>
        <end position="217"/>
    </location>
</feature>
<reference evidence="2" key="1">
    <citation type="submission" date="2009-11" db="EMBL/GenBank/DDBJ databases">
        <authorList>
            <consortium name="The Broad Institute Genome Sequencing Platform"/>
            <person name="Ward D."/>
            <person name="Feldgarden M."/>
            <person name="Earl A."/>
            <person name="Young S.K."/>
            <person name="Zeng Q."/>
            <person name="Koehrsen M."/>
            <person name="Alvarado L."/>
            <person name="Berlin A."/>
            <person name="Bochicchio J."/>
            <person name="Borenstein D."/>
            <person name="Chapman S.B."/>
            <person name="Chen Z."/>
            <person name="Engels R."/>
            <person name="Freedman E."/>
            <person name="Gellesch M."/>
            <person name="Goldberg J."/>
            <person name="Griggs A."/>
            <person name="Gujja S."/>
            <person name="Heilman E."/>
            <person name="Heiman D."/>
            <person name="Hepburn T."/>
            <person name="Howarth C."/>
            <person name="Jen D."/>
            <person name="Larson L."/>
            <person name="Lewis B."/>
            <person name="Mehta T."/>
            <person name="Park D."/>
            <person name="Pearson M."/>
            <person name="Roberts A."/>
            <person name="Saif S."/>
            <person name="Shea T."/>
            <person name="Shenoy N."/>
            <person name="Sisk P."/>
            <person name="Stolte C."/>
            <person name="Sykes S."/>
            <person name="Thomson T."/>
            <person name="Walk T."/>
            <person name="White J."/>
            <person name="Yandava C."/>
            <person name="Izard J."/>
            <person name="Baranova O.V."/>
            <person name="Blanton J.M."/>
            <person name="Tanner A.C."/>
            <person name="Dewhirst F.E."/>
            <person name="Haas B."/>
            <person name="Nusbaum C."/>
            <person name="Birren B."/>
        </authorList>
    </citation>
    <scope>NUCLEOTIDE SEQUENCE [LARGE SCALE GENOMIC DNA]</scope>
    <source>
        <strain evidence="2">1-1 BBBD Race 1</strain>
    </source>
</reference>
<evidence type="ECO:0000313" key="3">
    <source>
        <dbReference type="EnsemblFungi" id="PTTG_10246-t43_1-p1"/>
    </source>
</evidence>
<feature type="compositionally biased region" description="Polar residues" evidence="1">
    <location>
        <begin position="115"/>
        <end position="125"/>
    </location>
</feature>
<gene>
    <name evidence="2" type="ORF">PTTG_10246</name>
</gene>
<sequence>MHLIKGKMRQEDDSDSDESFHCCGRPEDLLEEFLSSMEAPSPDGNEVRVPDDQEYYLYSAGLERLNSPGHGPNRGPHSSIHAYPRVSTVYSSDSDRTRVASPLLIIKTGEVALPSSSRDMSTTLVQLVKPSQPPKPTKKPKWKIQIRPPHGFLRMAISPPDDSPPNPELPTAQTSALHPTPPPTSSDRRRGMVFNPSSLPAQLKELAETEASDGSGT</sequence>
<protein>
    <submittedName>
        <fullName evidence="2 3">Uncharacterized protein</fullName>
    </submittedName>
</protein>
<dbReference type="EnsemblFungi" id="PTTG_10246-t43_1">
    <property type="protein sequence ID" value="PTTG_10246-t43_1-p1"/>
    <property type="gene ID" value="PTTG_10246"/>
</dbReference>
<dbReference type="OrthoDB" id="2507798at2759"/>
<accession>A0A0C4FAK3</accession>
<organism evidence="2">
    <name type="scientific">Puccinia triticina (isolate 1-1 / race 1 (BBBD))</name>
    <name type="common">Brown leaf rust fungus</name>
    <dbReference type="NCBI Taxonomy" id="630390"/>
    <lineage>
        <taxon>Eukaryota</taxon>
        <taxon>Fungi</taxon>
        <taxon>Dikarya</taxon>
        <taxon>Basidiomycota</taxon>
        <taxon>Pucciniomycotina</taxon>
        <taxon>Pucciniomycetes</taxon>
        <taxon>Pucciniales</taxon>
        <taxon>Pucciniaceae</taxon>
        <taxon>Puccinia</taxon>
    </lineage>
</organism>